<keyword evidence="8 12" id="KW-1133">Transmembrane helix</keyword>
<evidence type="ECO:0000256" key="6">
    <source>
        <dbReference type="ARBA" id="ARBA00022519"/>
    </source>
</evidence>
<accession>C6M2Y4</accession>
<dbReference type="AlphaFoldDB" id="C6M2Y4"/>
<evidence type="ECO:0000256" key="7">
    <source>
        <dbReference type="ARBA" id="ARBA00022692"/>
    </source>
</evidence>
<evidence type="ECO:0000256" key="12">
    <source>
        <dbReference type="SAM" id="Phobius"/>
    </source>
</evidence>
<evidence type="ECO:0000313" key="15">
    <source>
        <dbReference type="Proteomes" id="UP000005365"/>
    </source>
</evidence>
<dbReference type="GO" id="GO:0015627">
    <property type="term" value="C:type II protein secretion system complex"/>
    <property type="evidence" value="ECO:0007669"/>
    <property type="project" value="InterPro"/>
</dbReference>
<keyword evidence="15" id="KW-1185">Reference proteome</keyword>
<evidence type="ECO:0000259" key="13">
    <source>
        <dbReference type="Pfam" id="PF12019"/>
    </source>
</evidence>
<evidence type="ECO:0000256" key="2">
    <source>
        <dbReference type="ARBA" id="ARBA00011156"/>
    </source>
</evidence>
<organism evidence="14 15">
    <name type="scientific">Neisseria sicca ATCC 29256</name>
    <dbReference type="NCBI Taxonomy" id="547045"/>
    <lineage>
        <taxon>Bacteria</taxon>
        <taxon>Pseudomonadati</taxon>
        <taxon>Pseudomonadota</taxon>
        <taxon>Betaproteobacteria</taxon>
        <taxon>Neisseriales</taxon>
        <taxon>Neisseriaceae</taxon>
        <taxon>Neisseria</taxon>
    </lineage>
</organism>
<feature type="transmembrane region" description="Helical" evidence="12">
    <location>
        <begin position="7"/>
        <end position="28"/>
    </location>
</feature>
<evidence type="ECO:0000313" key="14">
    <source>
        <dbReference type="EMBL" id="EET45248.1"/>
    </source>
</evidence>
<dbReference type="InterPro" id="IPR012902">
    <property type="entry name" value="N_methyl_site"/>
</dbReference>
<keyword evidence="5" id="KW-0488">Methylation</keyword>
<dbReference type="PANTHER" id="PTHR30093">
    <property type="entry name" value="GENERAL SECRETION PATHWAY PROTEIN G"/>
    <property type="match status" value="1"/>
</dbReference>
<evidence type="ECO:0000256" key="8">
    <source>
        <dbReference type="ARBA" id="ARBA00022989"/>
    </source>
</evidence>
<dbReference type="Pfam" id="PF07963">
    <property type="entry name" value="N_methyl"/>
    <property type="match status" value="1"/>
</dbReference>
<comment type="similarity">
    <text evidence="10">Belongs to the GSP H family.</text>
</comment>
<comment type="caution">
    <text evidence="14">The sequence shown here is derived from an EMBL/GenBank/DDBJ whole genome shotgun (WGS) entry which is preliminary data.</text>
</comment>
<sequence>MYAQQKGFTLIELLVVIAITAIMATIALPNMSEWIASRRAASQAEQVANLLRFARAEAVRLNLPVYVCPVQIRKNGVPDNKCDTKYNQSGILAYADKSGDVNYNDDRADIFLRTIVLNAKDANKVTYQFDHVKFGGKDSDSQPVFWAFQPNGTFGYSVNKPSKKTDFTYSDGYIKISMTDSAATTESTKKSRASIVLVDSSGRVEICAKSDSRDLCKYAESKAKSNKQPQQ</sequence>
<dbReference type="SUPFAM" id="SSF54523">
    <property type="entry name" value="Pili subunits"/>
    <property type="match status" value="1"/>
</dbReference>
<dbReference type="NCBIfam" id="TIGR02532">
    <property type="entry name" value="IV_pilin_GFxxxE"/>
    <property type="match status" value="1"/>
</dbReference>
<dbReference type="Pfam" id="PF12019">
    <property type="entry name" value="GspH"/>
    <property type="match status" value="1"/>
</dbReference>
<dbReference type="InterPro" id="IPR022346">
    <property type="entry name" value="T2SS_GspH"/>
</dbReference>
<comment type="subunit">
    <text evidence="2">The pili are polar flexible filaments of about 5.4 nanometers diameter and 2.5 micrometers average length; they consist of only a single polypeptide chain arranged in a helical configuration of five subunits per turn in the assembled pilus.</text>
</comment>
<keyword evidence="9 12" id="KW-0472">Membrane</keyword>
<keyword evidence="7 12" id="KW-0812">Transmembrane</keyword>
<evidence type="ECO:0000256" key="3">
    <source>
        <dbReference type="ARBA" id="ARBA00021549"/>
    </source>
</evidence>
<gene>
    <name evidence="14" type="ORF">NEISICOT_00875</name>
</gene>
<dbReference type="InterPro" id="IPR045584">
    <property type="entry name" value="Pilin-like"/>
</dbReference>
<evidence type="ECO:0000256" key="10">
    <source>
        <dbReference type="ARBA" id="ARBA00025772"/>
    </source>
</evidence>
<dbReference type="Proteomes" id="UP000005365">
    <property type="component" value="Unassembled WGS sequence"/>
</dbReference>
<feature type="domain" description="General secretion pathway GspH" evidence="13">
    <location>
        <begin position="43"/>
        <end position="160"/>
    </location>
</feature>
<evidence type="ECO:0000256" key="4">
    <source>
        <dbReference type="ARBA" id="ARBA00022475"/>
    </source>
</evidence>
<dbReference type="PANTHER" id="PTHR30093:SF41">
    <property type="entry name" value="TYPE II SECRETION SYSTEM PROTEIN H"/>
    <property type="match status" value="1"/>
</dbReference>
<dbReference type="RefSeq" id="WP_003756725.1">
    <property type="nucleotide sequence ID" value="NZ_ACKO02000004.1"/>
</dbReference>
<evidence type="ECO:0000256" key="11">
    <source>
        <dbReference type="ARBA" id="ARBA00030775"/>
    </source>
</evidence>
<dbReference type="Gene3D" id="3.30.700.10">
    <property type="entry name" value="Glycoprotein, Type 4 Pilin"/>
    <property type="match status" value="1"/>
</dbReference>
<evidence type="ECO:0000256" key="1">
    <source>
        <dbReference type="ARBA" id="ARBA00004377"/>
    </source>
</evidence>
<dbReference type="GO" id="GO:0015628">
    <property type="term" value="P:protein secretion by the type II secretion system"/>
    <property type="evidence" value="ECO:0007669"/>
    <property type="project" value="InterPro"/>
</dbReference>
<name>C6M2Y4_NEISI</name>
<dbReference type="PROSITE" id="PS00409">
    <property type="entry name" value="PROKAR_NTER_METHYL"/>
    <property type="match status" value="1"/>
</dbReference>
<keyword evidence="6" id="KW-0997">Cell inner membrane</keyword>
<protein>
    <recommendedName>
        <fullName evidence="3">Type II secretion system protein H</fullName>
    </recommendedName>
    <alternativeName>
        <fullName evidence="11">General secretion pathway protein H</fullName>
    </alternativeName>
</protein>
<evidence type="ECO:0000256" key="9">
    <source>
        <dbReference type="ARBA" id="ARBA00023136"/>
    </source>
</evidence>
<dbReference type="GO" id="GO:0005886">
    <property type="term" value="C:plasma membrane"/>
    <property type="evidence" value="ECO:0007669"/>
    <property type="project" value="UniProtKB-SubCell"/>
</dbReference>
<reference evidence="14" key="1">
    <citation type="submission" date="2009-07" db="EMBL/GenBank/DDBJ databases">
        <authorList>
            <person name="Weinstock G."/>
            <person name="Sodergren E."/>
            <person name="Clifton S."/>
            <person name="Fulton L."/>
            <person name="Fulton B."/>
            <person name="Courtney L."/>
            <person name="Fronick C."/>
            <person name="Harrison M."/>
            <person name="Strong C."/>
            <person name="Farmer C."/>
            <person name="Delahaunty K."/>
            <person name="Markovic C."/>
            <person name="Hall O."/>
            <person name="Minx P."/>
            <person name="Tomlinson C."/>
            <person name="Mitreva M."/>
            <person name="Nelson J."/>
            <person name="Hou S."/>
            <person name="Wollam A."/>
            <person name="Pepin K.H."/>
            <person name="Johnson M."/>
            <person name="Bhonagiri V."/>
            <person name="Nash W.E."/>
            <person name="Warren W."/>
            <person name="Chinwalla A."/>
            <person name="Mardis E.R."/>
            <person name="Wilson R.K."/>
        </authorList>
    </citation>
    <scope>NUCLEOTIDE SEQUENCE [LARGE SCALE GENOMIC DNA]</scope>
    <source>
        <strain evidence="14">ATCC 29256</strain>
    </source>
</reference>
<comment type="subcellular location">
    <subcellularLocation>
        <location evidence="1">Cell inner membrane</location>
        <topology evidence="1">Single-pass membrane protein</topology>
    </subcellularLocation>
</comment>
<dbReference type="EMBL" id="ACKO02000004">
    <property type="protein sequence ID" value="EET45248.1"/>
    <property type="molecule type" value="Genomic_DNA"/>
</dbReference>
<dbReference type="eggNOG" id="COG4970">
    <property type="taxonomic scope" value="Bacteria"/>
</dbReference>
<proteinExistence type="inferred from homology"/>
<evidence type="ECO:0000256" key="5">
    <source>
        <dbReference type="ARBA" id="ARBA00022481"/>
    </source>
</evidence>
<keyword evidence="4" id="KW-1003">Cell membrane</keyword>